<feature type="non-terminal residue" evidence="1">
    <location>
        <position position="28"/>
    </location>
</feature>
<gene>
    <name evidence="1" type="ORF">LCGC14_2022410</name>
</gene>
<reference evidence="1" key="1">
    <citation type="journal article" date="2015" name="Nature">
        <title>Complex archaea that bridge the gap between prokaryotes and eukaryotes.</title>
        <authorList>
            <person name="Spang A."/>
            <person name="Saw J.H."/>
            <person name="Jorgensen S.L."/>
            <person name="Zaremba-Niedzwiedzka K."/>
            <person name="Martijn J."/>
            <person name="Lind A.E."/>
            <person name="van Eijk R."/>
            <person name="Schleper C."/>
            <person name="Guy L."/>
            <person name="Ettema T.J."/>
        </authorList>
    </citation>
    <scope>NUCLEOTIDE SEQUENCE</scope>
</reference>
<comment type="caution">
    <text evidence="1">The sequence shown here is derived from an EMBL/GenBank/DDBJ whole genome shotgun (WGS) entry which is preliminary data.</text>
</comment>
<name>A0A0F9EX85_9ZZZZ</name>
<organism evidence="1">
    <name type="scientific">marine sediment metagenome</name>
    <dbReference type="NCBI Taxonomy" id="412755"/>
    <lineage>
        <taxon>unclassified sequences</taxon>
        <taxon>metagenomes</taxon>
        <taxon>ecological metagenomes</taxon>
    </lineage>
</organism>
<dbReference type="AlphaFoldDB" id="A0A0F9EX85"/>
<evidence type="ECO:0000313" key="1">
    <source>
        <dbReference type="EMBL" id="KKL78679.1"/>
    </source>
</evidence>
<proteinExistence type="predicted"/>
<dbReference type="EMBL" id="LAZR01023380">
    <property type="protein sequence ID" value="KKL78679.1"/>
    <property type="molecule type" value="Genomic_DNA"/>
</dbReference>
<sequence>MASAIIGDNEVSLGGVKYPVTGSIRRRL</sequence>
<accession>A0A0F9EX85</accession>
<protein>
    <submittedName>
        <fullName evidence="1">Uncharacterized protein</fullName>
    </submittedName>
</protein>